<evidence type="ECO:0000313" key="2">
    <source>
        <dbReference type="EMBL" id="CAE6952119.1"/>
    </source>
</evidence>
<comment type="caution">
    <text evidence="2">The sequence shown here is derived from an EMBL/GenBank/DDBJ whole genome shotgun (WGS) entry which is preliminary data.</text>
</comment>
<dbReference type="EMBL" id="CAJNAS010000023">
    <property type="protein sequence ID" value="CAE6952119.1"/>
    <property type="molecule type" value="Genomic_DNA"/>
</dbReference>
<evidence type="ECO:0000256" key="1">
    <source>
        <dbReference type="SAM" id="MobiDB-lite"/>
    </source>
</evidence>
<organism evidence="2 3">
    <name type="scientific">Paraburkholderia domus</name>
    <dbReference type="NCBI Taxonomy" id="2793075"/>
    <lineage>
        <taxon>Bacteria</taxon>
        <taxon>Pseudomonadati</taxon>
        <taxon>Pseudomonadota</taxon>
        <taxon>Betaproteobacteria</taxon>
        <taxon>Burkholderiales</taxon>
        <taxon>Burkholderiaceae</taxon>
        <taxon>Paraburkholderia</taxon>
    </lineage>
</organism>
<feature type="compositionally biased region" description="Polar residues" evidence="1">
    <location>
        <begin position="23"/>
        <end position="38"/>
    </location>
</feature>
<reference evidence="2" key="1">
    <citation type="submission" date="2021-02" db="EMBL/GenBank/DDBJ databases">
        <authorList>
            <person name="Vanwijnsberghe S."/>
        </authorList>
    </citation>
    <scope>NUCLEOTIDE SEQUENCE</scope>
    <source>
        <strain evidence="2">R-70211</strain>
    </source>
</reference>
<name>A0A9N8N4P5_9BURK</name>
<dbReference type="AlphaFoldDB" id="A0A9N8N4P5"/>
<feature type="region of interest" description="Disordered" evidence="1">
    <location>
        <begin position="23"/>
        <end position="43"/>
    </location>
</feature>
<keyword evidence="3" id="KW-1185">Reference proteome</keyword>
<dbReference type="Proteomes" id="UP000675121">
    <property type="component" value="Unassembled WGS sequence"/>
</dbReference>
<accession>A0A9N8N4P5</accession>
<evidence type="ECO:0000313" key="3">
    <source>
        <dbReference type="Proteomes" id="UP000675121"/>
    </source>
</evidence>
<sequence>MRLRPFSNVLNVRVASASRGSQKCSSSALRATAPSTSRPRIDSMKITTRPSGETAVSDPAKTRTASFLRSLPGSSAAAPDDRLMHAPRLKKWAAIIDHRDFIRRRACDPQLNHAEICRALVPASIPPPNGQKCGTPAVSRGPDRRGHDAGTPPPERNTRCEDAMLRQIVTHCLPSNARICCCF</sequence>
<gene>
    <name evidence="2" type="ORF">R70211_06330</name>
</gene>
<protein>
    <submittedName>
        <fullName evidence="2">Uncharacterized protein</fullName>
    </submittedName>
</protein>
<proteinExistence type="predicted"/>
<feature type="region of interest" description="Disordered" evidence="1">
    <location>
        <begin position="128"/>
        <end position="158"/>
    </location>
</feature>